<organism evidence="1 2">
    <name type="scientific">Durusdinium trenchii</name>
    <dbReference type="NCBI Taxonomy" id="1381693"/>
    <lineage>
        <taxon>Eukaryota</taxon>
        <taxon>Sar</taxon>
        <taxon>Alveolata</taxon>
        <taxon>Dinophyceae</taxon>
        <taxon>Suessiales</taxon>
        <taxon>Symbiodiniaceae</taxon>
        <taxon>Durusdinium</taxon>
    </lineage>
</organism>
<evidence type="ECO:0000313" key="1">
    <source>
        <dbReference type="EMBL" id="CAK9054484.1"/>
    </source>
</evidence>
<dbReference type="Proteomes" id="UP001642464">
    <property type="component" value="Unassembled WGS sequence"/>
</dbReference>
<sequence length="845" mass="94790">MDDSEHYRQLNNSRKTRAEKFLRHPRTRFQLLTTLSIAHIIAPIVRLLFALHDSQSGMQDKSASAPRSNHDKRCRIRLLYKMNFAEQEAGVAYTFAEIKVAANKAVARLWLSLKNATASVFAAPIQFWPSSEAKSAMWEQLADEILRNIAALKWRVQYRFLQPPFDASFFCKYETVGDVPADLLDTALGKLTEAKPCCLDPFWALPVQQQVLAVENEEDKKKLFFTLVKDFFDDYRPSSLKEEQQHSVQRKAAGGHTSMPTSFEHQAAAGVISEMGKNFITKGGRDLTKASSDTQAAAKKARVKKVIHKRPMQSGSPMFYYIAQQRSLGLGGGWSDLVQRWRSLDAVAKKHWKFVHSSLTRRKRASMASIAENKRNDGPPSVQTPWNVVDETWPLKSDDLDQYLAPFRSKRTGMDALQSFAGPAQFDAEMNCQKYRQQVIDGKVRYHSMSAASLASKAVIAGKISDETLRSVPSAQEILETPSHQQHCLAKHPGMCRTEHAGQIKKINKLVATFPRDSCIIRCESGRGRSQKVAYAAVTVGCKRPLRTFFVPLLISEKASVSKAANSEYVYSAASAKMPHLLTLQRLKQGLRDLGSCGLFNQVEWALYLLHTADDWSCFVVESFYERLDRIHVTKIIKECPKHSEMPPPCDKGPEEGGDVFSFDSPLLKPGISASTVELLGSLFKSQKENEVPDGNLSDEDLAGQMDEQDFYEEESDLEPDGGPEQPGDRVSNQRRHGMKDQEEDAQSQASVRSGGSHKPHQAATDTSVLREVLGDRWPLKKGYTIYFNRFYSTWALYENRKFVRGSSVSLRNYGTHKGLAKPQVVVSQAHFASAVSAHSEQVVF</sequence>
<comment type="caution">
    <text evidence="1">The sequence shown here is derived from an EMBL/GenBank/DDBJ whole genome shotgun (WGS) entry which is preliminary data.</text>
</comment>
<gene>
    <name evidence="1" type="ORF">SCF082_LOCUS29572</name>
</gene>
<dbReference type="EMBL" id="CAXAMM010023980">
    <property type="protein sequence ID" value="CAK9054484.1"/>
    <property type="molecule type" value="Genomic_DNA"/>
</dbReference>
<accession>A0ABP0MUQ3</accession>
<reference evidence="1 2" key="1">
    <citation type="submission" date="2024-02" db="EMBL/GenBank/DDBJ databases">
        <authorList>
            <person name="Chen Y."/>
            <person name="Shah S."/>
            <person name="Dougan E. K."/>
            <person name="Thang M."/>
            <person name="Chan C."/>
        </authorList>
    </citation>
    <scope>NUCLEOTIDE SEQUENCE [LARGE SCALE GENOMIC DNA]</scope>
</reference>
<keyword evidence="2" id="KW-1185">Reference proteome</keyword>
<evidence type="ECO:0000313" key="2">
    <source>
        <dbReference type="Proteomes" id="UP001642464"/>
    </source>
</evidence>
<proteinExistence type="predicted"/>
<name>A0ABP0MUQ3_9DINO</name>
<protein>
    <submittedName>
        <fullName evidence="1">Uncharacterized protein</fullName>
    </submittedName>
</protein>